<dbReference type="Proteomes" id="UP001601059">
    <property type="component" value="Unassembled WGS sequence"/>
</dbReference>
<organism evidence="2 3">
    <name type="scientific">Cytobacillus spartinae</name>
    <dbReference type="NCBI Taxonomy" id="3299023"/>
    <lineage>
        <taxon>Bacteria</taxon>
        <taxon>Bacillati</taxon>
        <taxon>Bacillota</taxon>
        <taxon>Bacilli</taxon>
        <taxon>Bacillales</taxon>
        <taxon>Bacillaceae</taxon>
        <taxon>Cytobacillus</taxon>
    </lineage>
</organism>
<dbReference type="EMBL" id="JBIACK010000001">
    <property type="protein sequence ID" value="MFE8699727.1"/>
    <property type="molecule type" value="Genomic_DNA"/>
</dbReference>
<evidence type="ECO:0000313" key="2">
    <source>
        <dbReference type="EMBL" id="MFE8699727.1"/>
    </source>
</evidence>
<evidence type="ECO:0000256" key="1">
    <source>
        <dbReference type="SAM" id="Phobius"/>
    </source>
</evidence>
<evidence type="ECO:0000313" key="3">
    <source>
        <dbReference type="Proteomes" id="UP001601059"/>
    </source>
</evidence>
<dbReference type="Pfam" id="PF13789">
    <property type="entry name" value="DUF4181"/>
    <property type="match status" value="1"/>
</dbReference>
<sequence length="119" mass="14146">MTNNTQILGLLVIFIIYLILSELYLKRILNIREVKKGLFIKGRRKIFVSIEIILMILFVYVIASGIVIFAIFLFFALLYFLRGIEEWLEKKSQKGHYHDWLGSIIFLVMFLFMLIGEFY</sequence>
<keyword evidence="3" id="KW-1185">Reference proteome</keyword>
<feature type="transmembrane region" description="Helical" evidence="1">
    <location>
        <begin position="46"/>
        <end position="77"/>
    </location>
</feature>
<gene>
    <name evidence="2" type="ORF">ACFYKX_03710</name>
</gene>
<feature type="transmembrane region" description="Helical" evidence="1">
    <location>
        <begin position="6"/>
        <end position="25"/>
    </location>
</feature>
<dbReference type="RefSeq" id="WP_389358168.1">
    <property type="nucleotide sequence ID" value="NZ_JBIACK010000001.1"/>
</dbReference>
<proteinExistence type="predicted"/>
<keyword evidence="1" id="KW-1133">Transmembrane helix</keyword>
<name>A0ABW6K808_9BACI</name>
<comment type="caution">
    <text evidence="2">The sequence shown here is derived from an EMBL/GenBank/DDBJ whole genome shotgun (WGS) entry which is preliminary data.</text>
</comment>
<accession>A0ABW6K808</accession>
<dbReference type="InterPro" id="IPR025441">
    <property type="entry name" value="DUF4181"/>
</dbReference>
<keyword evidence="1" id="KW-0472">Membrane</keyword>
<reference evidence="2 3" key="1">
    <citation type="submission" date="2024-08" db="EMBL/GenBank/DDBJ databases">
        <title>Two novel Cytobacillus novel species.</title>
        <authorList>
            <person name="Liu G."/>
        </authorList>
    </citation>
    <scope>NUCLEOTIDE SEQUENCE [LARGE SCALE GENOMIC DNA]</scope>
    <source>
        <strain evidence="2 3">FJAT-54145</strain>
    </source>
</reference>
<protein>
    <submittedName>
        <fullName evidence="2">DUF4181 domain-containing protein</fullName>
    </submittedName>
</protein>
<keyword evidence="1" id="KW-0812">Transmembrane</keyword>
<feature type="transmembrane region" description="Helical" evidence="1">
    <location>
        <begin position="97"/>
        <end position="116"/>
    </location>
</feature>